<dbReference type="SUPFAM" id="SSF109640">
    <property type="entry name" value="KRAB domain (Kruppel-associated box)"/>
    <property type="match status" value="1"/>
</dbReference>
<dbReference type="GO" id="GO:0008270">
    <property type="term" value="F:zinc ion binding"/>
    <property type="evidence" value="ECO:0007669"/>
    <property type="project" value="UniProtKB-KW"/>
</dbReference>
<evidence type="ECO:0000256" key="7">
    <source>
        <dbReference type="ARBA" id="ARBA00023015"/>
    </source>
</evidence>
<dbReference type="FunFam" id="3.30.160.60:FF:000127">
    <property type="entry name" value="Zinc finger protein 354C"/>
    <property type="match status" value="1"/>
</dbReference>
<dbReference type="GO" id="GO:0000981">
    <property type="term" value="F:DNA-binding transcription factor activity, RNA polymerase II-specific"/>
    <property type="evidence" value="ECO:0007669"/>
    <property type="project" value="TreeGrafter"/>
</dbReference>
<feature type="domain" description="C2H2-type" evidence="12">
    <location>
        <begin position="392"/>
        <end position="419"/>
    </location>
</feature>
<evidence type="ECO:0000256" key="3">
    <source>
        <dbReference type="ARBA" id="ARBA00022723"/>
    </source>
</evidence>
<evidence type="ECO:0000256" key="8">
    <source>
        <dbReference type="ARBA" id="ARBA00023125"/>
    </source>
</evidence>
<dbReference type="Proteomes" id="UP000326062">
    <property type="component" value="Chromosome 2"/>
</dbReference>
<proteinExistence type="inferred from homology"/>
<comment type="caution">
    <text evidence="14">The sequence shown here is derived from an EMBL/GenBank/DDBJ whole genome shotgun (WGS) entry which is preliminary data.</text>
</comment>
<evidence type="ECO:0000256" key="4">
    <source>
        <dbReference type="ARBA" id="ARBA00022737"/>
    </source>
</evidence>
<dbReference type="InterPro" id="IPR036236">
    <property type="entry name" value="Znf_C2H2_sf"/>
</dbReference>
<dbReference type="FunFam" id="3.30.160.60:FF:000953">
    <property type="entry name" value="Zinc finger protein 691"/>
    <property type="match status" value="1"/>
</dbReference>
<comment type="similarity">
    <text evidence="2">Belongs to the krueppel C2H2-type zinc-finger protein family.</text>
</comment>
<feature type="domain" description="C2H2-type" evidence="12">
    <location>
        <begin position="184"/>
        <end position="211"/>
    </location>
</feature>
<dbReference type="Pfam" id="PF01352">
    <property type="entry name" value="KRAB"/>
    <property type="match status" value="1"/>
</dbReference>
<dbReference type="SMART" id="SM00355">
    <property type="entry name" value="ZnF_C2H2"/>
    <property type="match status" value="9"/>
</dbReference>
<dbReference type="Gene3D" id="3.30.160.60">
    <property type="entry name" value="Classic Zinc Finger"/>
    <property type="match status" value="10"/>
</dbReference>
<comment type="subcellular location">
    <subcellularLocation>
        <location evidence="1">Nucleus</location>
    </subcellularLocation>
</comment>
<feature type="domain" description="C2H2-type" evidence="12">
    <location>
        <begin position="364"/>
        <end position="391"/>
    </location>
</feature>
<keyword evidence="7" id="KW-0805">Transcription regulation</keyword>
<evidence type="ECO:0000256" key="11">
    <source>
        <dbReference type="PROSITE-ProRule" id="PRU00042"/>
    </source>
</evidence>
<dbReference type="PANTHER" id="PTHR24381:SF443">
    <property type="entry name" value="ZINC FINGER PROTEIN CKR1"/>
    <property type="match status" value="1"/>
</dbReference>
<dbReference type="Gene3D" id="6.10.140.140">
    <property type="match status" value="1"/>
</dbReference>
<feature type="domain" description="C2H2-type" evidence="12">
    <location>
        <begin position="337"/>
        <end position="364"/>
    </location>
</feature>
<name>A0A5J5MR56_MUNRE</name>
<evidence type="ECO:0000256" key="10">
    <source>
        <dbReference type="ARBA" id="ARBA00023242"/>
    </source>
</evidence>
<dbReference type="FunFam" id="3.30.160.60:FF:000038">
    <property type="entry name" value="Zinc finger protein 624"/>
    <property type="match status" value="1"/>
</dbReference>
<keyword evidence="8" id="KW-0238">DNA-binding</keyword>
<evidence type="ECO:0000256" key="6">
    <source>
        <dbReference type="ARBA" id="ARBA00022833"/>
    </source>
</evidence>
<evidence type="ECO:0008006" key="16">
    <source>
        <dbReference type="Google" id="ProtNLM"/>
    </source>
</evidence>
<dbReference type="InterPro" id="IPR036051">
    <property type="entry name" value="KRAB_dom_sf"/>
</dbReference>
<sequence>GGVTFEDVFVYFSREEWELLEEPQRLLYRSVMLENFAHVAALGNSEEAPSEQSAFAELVSEFRALGSCAPILKSHPCETDDLGKNPVSEDDDVASRMKSCAVHELGRSFTCGGHLGRHQGDSDELMLFNCTDNEKAFLNAFTLLNNQITQDEVRAFRYLPCGNLSKEKSALIHHRKLPCGETSHVCKECGQAFIHLSHLKTHQKFHTGKDNICAVNVEKLTTDACTLFRTRELTPEKDLMSAVNAEKPLVIKTHLFSTSVHTGERSYDCTECGKAYSRSSHLCIECGKFFSHNSSRIKHRRVHTGAKSYVCGKCGETFGCRDTLVQHQIIHTGARPYECSECGKAFSRKDTLVQHRKIHTGKAYECNDCGKLFSHSSNLFVHQRIHTGAKPSECSECGKCFSHNSSLILHQRVHRGARPYVCSECGKTYISSSHLVQHKKVHTGVRPYECSQCGKFFNRNSNLILHQRVHTGEKPYVCSECGKAYSRSSHLVRHQKAHPGEGRHECNSFGDPLAASLKLV</sequence>
<keyword evidence="9" id="KW-0804">Transcription</keyword>
<organism evidence="14 15">
    <name type="scientific">Muntiacus reevesi</name>
    <name type="common">Reeves' muntjac</name>
    <name type="synonym">Cervus reevesi</name>
    <dbReference type="NCBI Taxonomy" id="9886"/>
    <lineage>
        <taxon>Eukaryota</taxon>
        <taxon>Metazoa</taxon>
        <taxon>Chordata</taxon>
        <taxon>Craniata</taxon>
        <taxon>Vertebrata</taxon>
        <taxon>Euteleostomi</taxon>
        <taxon>Mammalia</taxon>
        <taxon>Eutheria</taxon>
        <taxon>Laurasiatheria</taxon>
        <taxon>Artiodactyla</taxon>
        <taxon>Ruminantia</taxon>
        <taxon>Pecora</taxon>
        <taxon>Cervidae</taxon>
        <taxon>Muntiacinae</taxon>
        <taxon>Muntiacus</taxon>
    </lineage>
</organism>
<dbReference type="GO" id="GO:0005634">
    <property type="term" value="C:nucleus"/>
    <property type="evidence" value="ECO:0007669"/>
    <property type="project" value="UniProtKB-SubCell"/>
</dbReference>
<evidence type="ECO:0000256" key="9">
    <source>
        <dbReference type="ARBA" id="ARBA00023163"/>
    </source>
</evidence>
<dbReference type="FunFam" id="3.30.160.60:FF:000135">
    <property type="entry name" value="Zinc finger protein 358"/>
    <property type="match status" value="1"/>
</dbReference>
<dbReference type="PROSITE" id="PS50805">
    <property type="entry name" value="KRAB"/>
    <property type="match status" value="1"/>
</dbReference>
<feature type="domain" description="C2H2-type" evidence="12">
    <location>
        <begin position="476"/>
        <end position="503"/>
    </location>
</feature>
<dbReference type="PROSITE" id="PS50157">
    <property type="entry name" value="ZINC_FINGER_C2H2_2"/>
    <property type="match status" value="10"/>
</dbReference>
<dbReference type="FunFam" id="3.30.160.60:FF:000443">
    <property type="entry name" value="Zinc finger protein 41"/>
    <property type="match status" value="1"/>
</dbReference>
<keyword evidence="10" id="KW-0539">Nucleus</keyword>
<feature type="domain" description="C2H2-type" evidence="12">
    <location>
        <begin position="420"/>
        <end position="447"/>
    </location>
</feature>
<evidence type="ECO:0000259" key="13">
    <source>
        <dbReference type="PROSITE" id="PS50805"/>
    </source>
</evidence>
<reference evidence="14 15" key="1">
    <citation type="submission" date="2019-06" db="EMBL/GenBank/DDBJ databases">
        <title>Discovery of a novel chromosome fission-fusion reversal in muntjac.</title>
        <authorList>
            <person name="Mudd A.B."/>
            <person name="Bredeson J.V."/>
            <person name="Baum R."/>
            <person name="Hockemeyer D."/>
            <person name="Rokhsar D.S."/>
        </authorList>
    </citation>
    <scope>NUCLEOTIDE SEQUENCE [LARGE SCALE GENOMIC DNA]</scope>
    <source>
        <strain evidence="14">UCam_UCB_Mr</strain>
        <tissue evidence="14">Fibroblast cell line</tissue>
    </source>
</reference>
<dbReference type="FunFam" id="3.30.160.60:FF:000690">
    <property type="entry name" value="Zinc finger protein 354C"/>
    <property type="match status" value="1"/>
</dbReference>
<dbReference type="Pfam" id="PF00096">
    <property type="entry name" value="zf-C2H2"/>
    <property type="match status" value="8"/>
</dbReference>
<dbReference type="FunFam" id="3.30.160.60:FF:000295">
    <property type="entry name" value="zinc finger protein 19"/>
    <property type="match status" value="1"/>
</dbReference>
<dbReference type="InterPro" id="IPR001909">
    <property type="entry name" value="KRAB"/>
</dbReference>
<evidence type="ECO:0000256" key="2">
    <source>
        <dbReference type="ARBA" id="ARBA00006991"/>
    </source>
</evidence>
<dbReference type="FunFam" id="3.30.160.60:FF:000446">
    <property type="entry name" value="Zinc finger protein"/>
    <property type="match status" value="1"/>
</dbReference>
<keyword evidence="5 11" id="KW-0863">Zinc-finger</keyword>
<keyword evidence="15" id="KW-1185">Reference proteome</keyword>
<feature type="domain" description="C2H2-type" evidence="12">
    <location>
        <begin position="267"/>
        <end position="282"/>
    </location>
</feature>
<keyword evidence="6" id="KW-0862">Zinc</keyword>
<dbReference type="GO" id="GO:0000122">
    <property type="term" value="P:negative regulation of transcription by RNA polymerase II"/>
    <property type="evidence" value="ECO:0007669"/>
    <property type="project" value="UniProtKB-ARBA"/>
</dbReference>
<dbReference type="EMBL" id="VCEB01000002">
    <property type="protein sequence ID" value="KAB0381796.1"/>
    <property type="molecule type" value="Genomic_DNA"/>
</dbReference>
<evidence type="ECO:0000256" key="5">
    <source>
        <dbReference type="ARBA" id="ARBA00022771"/>
    </source>
</evidence>
<dbReference type="FunFam" id="3.30.160.60:FF:000003">
    <property type="entry name" value="Zinc finger protein 3 homolog"/>
    <property type="match status" value="1"/>
</dbReference>
<feature type="domain" description="C2H2-type" evidence="12">
    <location>
        <begin position="309"/>
        <end position="336"/>
    </location>
</feature>
<evidence type="ECO:0000256" key="1">
    <source>
        <dbReference type="ARBA" id="ARBA00004123"/>
    </source>
</evidence>
<feature type="non-terminal residue" evidence="14">
    <location>
        <position position="1"/>
    </location>
</feature>
<dbReference type="SMART" id="SM00349">
    <property type="entry name" value="KRAB"/>
    <property type="match status" value="1"/>
</dbReference>
<evidence type="ECO:0000259" key="12">
    <source>
        <dbReference type="PROSITE" id="PS50157"/>
    </source>
</evidence>
<accession>A0A5J5MR56</accession>
<dbReference type="PROSITE" id="PS00028">
    <property type="entry name" value="ZINC_FINGER_C2H2_1"/>
    <property type="match status" value="9"/>
</dbReference>
<dbReference type="GO" id="GO:0000977">
    <property type="term" value="F:RNA polymerase II transcription regulatory region sequence-specific DNA binding"/>
    <property type="evidence" value="ECO:0007669"/>
    <property type="project" value="TreeGrafter"/>
</dbReference>
<dbReference type="SUPFAM" id="SSF57667">
    <property type="entry name" value="beta-beta-alpha zinc fingers"/>
    <property type="match status" value="7"/>
</dbReference>
<gene>
    <name evidence="14" type="ORF">FD755_003713</name>
</gene>
<feature type="domain" description="C2H2-type" evidence="12">
    <location>
        <begin position="448"/>
        <end position="475"/>
    </location>
</feature>
<protein>
    <recommendedName>
        <fullName evidence="16">Zinc finger protein 304</fullName>
    </recommendedName>
</protein>
<evidence type="ECO:0000313" key="15">
    <source>
        <dbReference type="Proteomes" id="UP000326062"/>
    </source>
</evidence>
<keyword evidence="3" id="KW-0479">Metal-binding</keyword>
<feature type="domain" description="KRAB" evidence="13">
    <location>
        <begin position="3"/>
        <end position="82"/>
    </location>
</feature>
<dbReference type="InterPro" id="IPR013087">
    <property type="entry name" value="Znf_C2H2_type"/>
</dbReference>
<keyword evidence="4" id="KW-0677">Repeat</keyword>
<dbReference type="PANTHER" id="PTHR24381">
    <property type="entry name" value="ZINC FINGER PROTEIN"/>
    <property type="match status" value="1"/>
</dbReference>
<feature type="domain" description="C2H2-type" evidence="12">
    <location>
        <begin position="281"/>
        <end position="308"/>
    </location>
</feature>
<evidence type="ECO:0000313" key="14">
    <source>
        <dbReference type="EMBL" id="KAB0381796.1"/>
    </source>
</evidence>
<dbReference type="CDD" id="cd07765">
    <property type="entry name" value="KRAB_A-box"/>
    <property type="match status" value="1"/>
</dbReference>
<dbReference type="GO" id="GO:0009891">
    <property type="term" value="P:positive regulation of biosynthetic process"/>
    <property type="evidence" value="ECO:0007669"/>
    <property type="project" value="UniProtKB-ARBA"/>
</dbReference>
<dbReference type="AlphaFoldDB" id="A0A5J5MR56"/>